<dbReference type="EMBL" id="CAJNOJ010002519">
    <property type="protein sequence ID" value="CAF1560169.1"/>
    <property type="molecule type" value="Genomic_DNA"/>
</dbReference>
<protein>
    <submittedName>
        <fullName evidence="2">Uncharacterized protein</fullName>
    </submittedName>
</protein>
<name>A0A816HTR8_ADIRI</name>
<evidence type="ECO:0000313" key="2">
    <source>
        <dbReference type="EMBL" id="CAF1690636.1"/>
    </source>
</evidence>
<dbReference type="Proteomes" id="UP000663828">
    <property type="component" value="Unassembled WGS sequence"/>
</dbReference>
<accession>A0A816HTR8</accession>
<dbReference type="Gene3D" id="1.25.40.10">
    <property type="entry name" value="Tetratricopeptide repeat domain"/>
    <property type="match status" value="1"/>
</dbReference>
<evidence type="ECO:0000313" key="1">
    <source>
        <dbReference type="EMBL" id="CAF1560169.1"/>
    </source>
</evidence>
<sequence length="119" mass="13531">MSIINLQLALDALESGNLQFGIETLQTIAKTGTNAAALYNLGIRYERGIGVEQDRAKVNNLIENHDDKQDHYDSINHDIQLAEIKINELEHLRLTVHKLPIDGHLIVRRHLFPLPHPCR</sequence>
<dbReference type="OrthoDB" id="2384430at2759"/>
<gene>
    <name evidence="1" type="ORF">EDS130_LOCUS46535</name>
    <name evidence="2" type="ORF">XAT740_LOCUS63824</name>
</gene>
<dbReference type="EMBL" id="CAJNOR010020562">
    <property type="protein sequence ID" value="CAF1690636.1"/>
    <property type="molecule type" value="Genomic_DNA"/>
</dbReference>
<dbReference type="SUPFAM" id="SSF81901">
    <property type="entry name" value="HCP-like"/>
    <property type="match status" value="1"/>
</dbReference>
<evidence type="ECO:0000313" key="3">
    <source>
        <dbReference type="Proteomes" id="UP000663828"/>
    </source>
</evidence>
<keyword evidence="3" id="KW-1185">Reference proteome</keyword>
<dbReference type="Proteomes" id="UP000663852">
    <property type="component" value="Unassembled WGS sequence"/>
</dbReference>
<comment type="caution">
    <text evidence="2">The sequence shown here is derived from an EMBL/GenBank/DDBJ whole genome shotgun (WGS) entry which is preliminary data.</text>
</comment>
<reference evidence="2" key="1">
    <citation type="submission" date="2021-02" db="EMBL/GenBank/DDBJ databases">
        <authorList>
            <person name="Nowell W R."/>
        </authorList>
    </citation>
    <scope>NUCLEOTIDE SEQUENCE</scope>
</reference>
<organism evidence="2 3">
    <name type="scientific">Adineta ricciae</name>
    <name type="common">Rotifer</name>
    <dbReference type="NCBI Taxonomy" id="249248"/>
    <lineage>
        <taxon>Eukaryota</taxon>
        <taxon>Metazoa</taxon>
        <taxon>Spiralia</taxon>
        <taxon>Gnathifera</taxon>
        <taxon>Rotifera</taxon>
        <taxon>Eurotatoria</taxon>
        <taxon>Bdelloidea</taxon>
        <taxon>Adinetida</taxon>
        <taxon>Adinetidae</taxon>
        <taxon>Adineta</taxon>
    </lineage>
</organism>
<dbReference type="AlphaFoldDB" id="A0A816HTR8"/>
<proteinExistence type="predicted"/>
<dbReference type="InterPro" id="IPR011990">
    <property type="entry name" value="TPR-like_helical_dom_sf"/>
</dbReference>